<sequence length="138" mass="15573">MADFIVYIDRSTVRDGKLDELEQAMTELVDFVEANEPQILAYDVYFDADEDRMTVMHMHAEQASLEFHMEVAGPKFPPIGEFIDLESIDVYGHLSEDLAQRLRDKATELGSGRVSVHDHHRGIGRVPDSRVEGGVDGR</sequence>
<evidence type="ECO:0000256" key="1">
    <source>
        <dbReference type="SAM" id="MobiDB-lite"/>
    </source>
</evidence>
<name>D2RYM4_HALTV</name>
<dbReference type="SUPFAM" id="SSF54909">
    <property type="entry name" value="Dimeric alpha+beta barrel"/>
    <property type="match status" value="1"/>
</dbReference>
<dbReference type="Gene3D" id="3.30.70.100">
    <property type="match status" value="1"/>
</dbReference>
<dbReference type="Pfam" id="PF03992">
    <property type="entry name" value="ABM"/>
    <property type="match status" value="1"/>
</dbReference>
<reference evidence="3 4" key="1">
    <citation type="journal article" date="2010" name="Stand. Genomic Sci.">
        <title>Complete genome sequence of Haloterrigena turkmenica type strain (4k).</title>
        <authorList>
            <person name="Saunders E."/>
            <person name="Tindall B.J."/>
            <person name="Fahnrich R."/>
            <person name="Lapidus A."/>
            <person name="Copeland A."/>
            <person name="Del Rio T.G."/>
            <person name="Lucas S."/>
            <person name="Chen F."/>
            <person name="Tice H."/>
            <person name="Cheng J.F."/>
            <person name="Han C."/>
            <person name="Detter J.C."/>
            <person name="Bruce D."/>
            <person name="Goodwin L."/>
            <person name="Chain P."/>
            <person name="Pitluck S."/>
            <person name="Pati A."/>
            <person name="Ivanova N."/>
            <person name="Mavromatis K."/>
            <person name="Chen A."/>
            <person name="Palaniappan K."/>
            <person name="Land M."/>
            <person name="Hauser L."/>
            <person name="Chang Y.J."/>
            <person name="Jeffries C.D."/>
            <person name="Brettin T."/>
            <person name="Rohde M."/>
            <person name="Goker M."/>
            <person name="Bristow J."/>
            <person name="Eisen J.A."/>
            <person name="Markowitz V."/>
            <person name="Hugenholtz P."/>
            <person name="Klenk H.P."/>
            <person name="Kyrpides N.C."/>
        </authorList>
    </citation>
    <scope>NUCLEOTIDE SEQUENCE [LARGE SCALE GENOMIC DNA]</scope>
    <source>
        <strain evidence="4">ATCC 51198 / DSM 5511 / JCM 9101 / NCIMB 13204 / VKM B-1734 / 4k</strain>
    </source>
</reference>
<dbReference type="InterPro" id="IPR011008">
    <property type="entry name" value="Dimeric_a/b-barrel"/>
</dbReference>
<accession>D2RYM4</accession>
<feature type="region of interest" description="Disordered" evidence="1">
    <location>
        <begin position="118"/>
        <end position="138"/>
    </location>
</feature>
<dbReference type="GeneID" id="8741620"/>
<dbReference type="RefSeq" id="WP_012942236.1">
    <property type="nucleotide sequence ID" value="NC_013743.1"/>
</dbReference>
<dbReference type="OrthoDB" id="192991at2157"/>
<evidence type="ECO:0000259" key="2">
    <source>
        <dbReference type="Pfam" id="PF03992"/>
    </source>
</evidence>
<dbReference type="STRING" id="543526.Htur_1033"/>
<dbReference type="Proteomes" id="UP000001903">
    <property type="component" value="Chromosome"/>
</dbReference>
<evidence type="ECO:0000313" key="3">
    <source>
        <dbReference type="EMBL" id="ADB59925.1"/>
    </source>
</evidence>
<organism evidence="3 4">
    <name type="scientific">Haloterrigena turkmenica (strain ATCC 51198 / DSM 5511 / JCM 9101 / NCIMB 13204 / VKM B-1734 / 4k)</name>
    <name type="common">Halococcus turkmenicus</name>
    <dbReference type="NCBI Taxonomy" id="543526"/>
    <lineage>
        <taxon>Archaea</taxon>
        <taxon>Methanobacteriati</taxon>
        <taxon>Methanobacteriota</taxon>
        <taxon>Stenosarchaea group</taxon>
        <taxon>Halobacteria</taxon>
        <taxon>Halobacteriales</taxon>
        <taxon>Natrialbaceae</taxon>
        <taxon>Haloterrigena</taxon>
    </lineage>
</organism>
<keyword evidence="4" id="KW-1185">Reference proteome</keyword>
<dbReference type="HOGENOM" id="CLU_157304_0_0_2"/>
<evidence type="ECO:0000313" key="4">
    <source>
        <dbReference type="Proteomes" id="UP000001903"/>
    </source>
</evidence>
<dbReference type="InterPro" id="IPR007138">
    <property type="entry name" value="ABM_dom"/>
</dbReference>
<protein>
    <recommendedName>
        <fullName evidence="2">ABM domain-containing protein</fullName>
    </recommendedName>
</protein>
<dbReference type="AlphaFoldDB" id="D2RYM4"/>
<feature type="compositionally biased region" description="Basic and acidic residues" evidence="1">
    <location>
        <begin position="127"/>
        <end position="138"/>
    </location>
</feature>
<gene>
    <name evidence="3" type="ordered locus">Htur_1033</name>
</gene>
<dbReference type="KEGG" id="htu:Htur_1033"/>
<proteinExistence type="predicted"/>
<feature type="domain" description="ABM" evidence="2">
    <location>
        <begin position="9"/>
        <end position="69"/>
    </location>
</feature>
<dbReference type="EMBL" id="CP001860">
    <property type="protein sequence ID" value="ADB59925.1"/>
    <property type="molecule type" value="Genomic_DNA"/>
</dbReference>